<dbReference type="Pfam" id="PF00691">
    <property type="entry name" value="OmpA"/>
    <property type="match status" value="1"/>
</dbReference>
<evidence type="ECO:0000313" key="8">
    <source>
        <dbReference type="Proteomes" id="UP000094936"/>
    </source>
</evidence>
<reference evidence="7 8" key="1">
    <citation type="submission" date="2016-05" db="EMBL/GenBank/DDBJ databases">
        <title>Genomic Taxonomy of the Vibrionaceae.</title>
        <authorList>
            <person name="Gomez-Gil B."/>
            <person name="Enciso-Ibarra J."/>
        </authorList>
    </citation>
    <scope>NUCLEOTIDE SEQUENCE [LARGE SCALE GENOMIC DNA]</scope>
    <source>
        <strain evidence="7 8">CAIM 1920</strain>
    </source>
</reference>
<dbReference type="InterPro" id="IPR036737">
    <property type="entry name" value="OmpA-like_sf"/>
</dbReference>
<dbReference type="PROSITE" id="PS51123">
    <property type="entry name" value="OMPA_2"/>
    <property type="match status" value="1"/>
</dbReference>
<organism evidence="7 8">
    <name type="scientific">Veronia pacifica</name>
    <dbReference type="NCBI Taxonomy" id="1080227"/>
    <lineage>
        <taxon>Bacteria</taxon>
        <taxon>Pseudomonadati</taxon>
        <taxon>Pseudomonadota</taxon>
        <taxon>Gammaproteobacteria</taxon>
        <taxon>Vibrionales</taxon>
        <taxon>Vibrionaceae</taxon>
        <taxon>Veronia</taxon>
    </lineage>
</organism>
<dbReference type="PRINTS" id="PR01021">
    <property type="entry name" value="OMPADOMAIN"/>
</dbReference>
<evidence type="ECO:0000313" key="7">
    <source>
        <dbReference type="EMBL" id="ODA34544.1"/>
    </source>
</evidence>
<evidence type="ECO:0000259" key="6">
    <source>
        <dbReference type="PROSITE" id="PS51123"/>
    </source>
</evidence>
<dbReference type="GO" id="GO:0009279">
    <property type="term" value="C:cell outer membrane"/>
    <property type="evidence" value="ECO:0007669"/>
    <property type="project" value="UniProtKB-SubCell"/>
</dbReference>
<dbReference type="InterPro" id="IPR006665">
    <property type="entry name" value="OmpA-like"/>
</dbReference>
<accession>A0A1C3EMT2</accession>
<dbReference type="NCBIfam" id="TIGR03789">
    <property type="entry name" value="pdsO"/>
    <property type="match status" value="1"/>
</dbReference>
<sequence>MKKANFKKTVLALTLALPLVTAANTASAAGKQIERDTQPQYIGVGGGAAVGVLLGGPVGAFAGALLGGLIGEVSSYKNYSYEQENELLSMNELLSDNNEQLAMMTRKYSESQIELADMRLAQHEKSTDLELQMDIQFRTNSSEIEPHFKGQLNELANIMRQNPDVLWDLEGHADVRGQKAYNMTLSEKRVKAVFDHLVSKGVAPEQLTTQAYGSETALKEKGDREGYFFDRRVSLRAISGHSATAQH</sequence>
<dbReference type="InterPro" id="IPR022511">
    <property type="entry name" value="PdsO"/>
</dbReference>
<dbReference type="STRING" id="1080227.A8L45_06125"/>
<evidence type="ECO:0000256" key="1">
    <source>
        <dbReference type="ARBA" id="ARBA00004442"/>
    </source>
</evidence>
<gene>
    <name evidence="7" type="ORF">A8L45_06125</name>
</gene>
<dbReference type="OrthoDB" id="7061829at2"/>
<dbReference type="CDD" id="cd07185">
    <property type="entry name" value="OmpA_C-like"/>
    <property type="match status" value="1"/>
</dbReference>
<dbReference type="InterPro" id="IPR050330">
    <property type="entry name" value="Bact_OuterMem_StrucFunc"/>
</dbReference>
<feature type="chain" id="PRO_5008673241" description="OmpA-like domain-containing protein" evidence="5">
    <location>
        <begin position="29"/>
        <end position="247"/>
    </location>
</feature>
<dbReference type="AlphaFoldDB" id="A0A1C3EMT2"/>
<dbReference type="EMBL" id="LYBM01000007">
    <property type="protein sequence ID" value="ODA34544.1"/>
    <property type="molecule type" value="Genomic_DNA"/>
</dbReference>
<dbReference type="InterPro" id="IPR006664">
    <property type="entry name" value="OMP_bac"/>
</dbReference>
<dbReference type="Proteomes" id="UP000094936">
    <property type="component" value="Unassembled WGS sequence"/>
</dbReference>
<keyword evidence="2 4" id="KW-0472">Membrane</keyword>
<dbReference type="SUPFAM" id="SSF103088">
    <property type="entry name" value="OmpA-like"/>
    <property type="match status" value="1"/>
</dbReference>
<keyword evidence="5" id="KW-0732">Signal</keyword>
<feature type="signal peptide" evidence="5">
    <location>
        <begin position="1"/>
        <end position="28"/>
    </location>
</feature>
<keyword evidence="8" id="KW-1185">Reference proteome</keyword>
<dbReference type="Gene3D" id="3.30.1330.60">
    <property type="entry name" value="OmpA-like domain"/>
    <property type="match status" value="1"/>
</dbReference>
<dbReference type="PANTHER" id="PTHR30329:SF21">
    <property type="entry name" value="LIPOPROTEIN YIAD-RELATED"/>
    <property type="match status" value="1"/>
</dbReference>
<evidence type="ECO:0000256" key="3">
    <source>
        <dbReference type="ARBA" id="ARBA00023237"/>
    </source>
</evidence>
<comment type="caution">
    <text evidence="7">The sequence shown here is derived from an EMBL/GenBank/DDBJ whole genome shotgun (WGS) entry which is preliminary data.</text>
</comment>
<proteinExistence type="predicted"/>
<evidence type="ECO:0000256" key="2">
    <source>
        <dbReference type="ARBA" id="ARBA00023136"/>
    </source>
</evidence>
<dbReference type="PANTHER" id="PTHR30329">
    <property type="entry name" value="STATOR ELEMENT OF FLAGELLAR MOTOR COMPLEX"/>
    <property type="match status" value="1"/>
</dbReference>
<protein>
    <recommendedName>
        <fullName evidence="6">OmpA-like domain-containing protein</fullName>
    </recommendedName>
</protein>
<keyword evidence="3" id="KW-0998">Cell outer membrane</keyword>
<evidence type="ECO:0000256" key="4">
    <source>
        <dbReference type="PROSITE-ProRule" id="PRU00473"/>
    </source>
</evidence>
<name>A0A1C3EMT2_9GAMM</name>
<feature type="domain" description="OmpA-like" evidence="6">
    <location>
        <begin position="124"/>
        <end position="241"/>
    </location>
</feature>
<evidence type="ECO:0000256" key="5">
    <source>
        <dbReference type="SAM" id="SignalP"/>
    </source>
</evidence>
<comment type="subcellular location">
    <subcellularLocation>
        <location evidence="1">Cell outer membrane</location>
    </subcellularLocation>
</comment>